<dbReference type="PANTHER" id="PTHR47326">
    <property type="entry name" value="TRANSPOSABLE ELEMENT TC3 TRANSPOSASE-LIKE PROTEIN"/>
    <property type="match status" value="1"/>
</dbReference>
<dbReference type="Proteomes" id="UP000499080">
    <property type="component" value="Unassembled WGS sequence"/>
</dbReference>
<gene>
    <name evidence="1" type="ORF">AVEN_43677_1</name>
</gene>
<evidence type="ECO:0000313" key="1">
    <source>
        <dbReference type="EMBL" id="GBM83181.1"/>
    </source>
</evidence>
<evidence type="ECO:0000313" key="2">
    <source>
        <dbReference type="Proteomes" id="UP000499080"/>
    </source>
</evidence>
<evidence type="ECO:0008006" key="3">
    <source>
        <dbReference type="Google" id="ProtNLM"/>
    </source>
</evidence>
<dbReference type="PANTHER" id="PTHR47326:SF1">
    <property type="entry name" value="HTH PSQ-TYPE DOMAIN-CONTAINING PROTEIN"/>
    <property type="match status" value="1"/>
</dbReference>
<reference evidence="1 2" key="1">
    <citation type="journal article" date="2019" name="Sci. Rep.">
        <title>Orb-weaving spider Araneus ventricosus genome elucidates the spidroin gene catalogue.</title>
        <authorList>
            <person name="Kono N."/>
            <person name="Nakamura H."/>
            <person name="Ohtoshi R."/>
            <person name="Moran D.A.P."/>
            <person name="Shinohara A."/>
            <person name="Yoshida Y."/>
            <person name="Fujiwara M."/>
            <person name="Mori M."/>
            <person name="Tomita M."/>
            <person name="Arakawa K."/>
        </authorList>
    </citation>
    <scope>NUCLEOTIDE SEQUENCE [LARGE SCALE GENOMIC DNA]</scope>
</reference>
<dbReference type="EMBL" id="BGPR01003061">
    <property type="protein sequence ID" value="GBM83181.1"/>
    <property type="molecule type" value="Genomic_DNA"/>
</dbReference>
<name>A0A4Y2IYY3_ARAVE</name>
<organism evidence="1 2">
    <name type="scientific">Araneus ventricosus</name>
    <name type="common">Orbweaver spider</name>
    <name type="synonym">Epeira ventricosa</name>
    <dbReference type="NCBI Taxonomy" id="182803"/>
    <lineage>
        <taxon>Eukaryota</taxon>
        <taxon>Metazoa</taxon>
        <taxon>Ecdysozoa</taxon>
        <taxon>Arthropoda</taxon>
        <taxon>Chelicerata</taxon>
        <taxon>Arachnida</taxon>
        <taxon>Araneae</taxon>
        <taxon>Araneomorphae</taxon>
        <taxon>Entelegynae</taxon>
        <taxon>Araneoidea</taxon>
        <taxon>Araneidae</taxon>
        <taxon>Araneus</taxon>
    </lineage>
</organism>
<dbReference type="Gene3D" id="3.30.420.10">
    <property type="entry name" value="Ribonuclease H-like superfamily/Ribonuclease H"/>
    <property type="match status" value="1"/>
</dbReference>
<sequence length="295" mass="34531">MIGLRRHCTRWRRAFLRKSGKAAPGHQNILRWFRQFRETGCLCKGKSTGRLRVSEEIVEPVRQSFVRSPQKSTVRAIRELGIPQKTVWNVLRRLLHCKLFRLQLLQYPTLHDFARRFNFCTRIQQAMEDDNDLAGTLIFSEKWTFNLSGNVNRHNVRVWGYRIAACHCGAGKGFTKIECLLRHIKDNAVRDLFLHRDGAPPYRSTIVRDFLNRELPHRWIERACLDDVNLLPWPPRSTYLTPSDLFLWDYVRDKVYVHTMPTTLQALQESITAAVTETCYWTSGQNWITVGMCDG</sequence>
<protein>
    <recommendedName>
        <fullName evidence="3">DUF4817 domain-containing protein</fullName>
    </recommendedName>
</protein>
<dbReference type="InterPro" id="IPR036397">
    <property type="entry name" value="RNaseH_sf"/>
</dbReference>
<dbReference type="AlphaFoldDB" id="A0A4Y2IYY3"/>
<keyword evidence="2" id="KW-1185">Reference proteome</keyword>
<accession>A0A4Y2IYY3</accession>
<dbReference type="GO" id="GO:0003676">
    <property type="term" value="F:nucleic acid binding"/>
    <property type="evidence" value="ECO:0007669"/>
    <property type="project" value="InterPro"/>
</dbReference>
<comment type="caution">
    <text evidence="1">The sequence shown here is derived from an EMBL/GenBank/DDBJ whole genome shotgun (WGS) entry which is preliminary data.</text>
</comment>
<proteinExistence type="predicted"/>